<protein>
    <recommendedName>
        <fullName evidence="4">Cation/multidrug efflux pump</fullName>
    </recommendedName>
</protein>
<keyword evidence="1" id="KW-0472">Membrane</keyword>
<dbReference type="Proteomes" id="UP000261704">
    <property type="component" value="Chromosome"/>
</dbReference>
<evidence type="ECO:0008006" key="4">
    <source>
        <dbReference type="Google" id="ProtNLM"/>
    </source>
</evidence>
<feature type="transmembrane region" description="Helical" evidence="1">
    <location>
        <begin position="6"/>
        <end position="24"/>
    </location>
</feature>
<evidence type="ECO:0000313" key="2">
    <source>
        <dbReference type="EMBL" id="AXX99262.1"/>
    </source>
</evidence>
<dbReference type="AlphaFoldDB" id="A0A347UK84"/>
<feature type="transmembrane region" description="Helical" evidence="1">
    <location>
        <begin position="69"/>
        <end position="88"/>
    </location>
</feature>
<accession>A0A347UK84</accession>
<organism evidence="2 3">
    <name type="scientific">Profundibacter amoris</name>
    <dbReference type="NCBI Taxonomy" id="2171755"/>
    <lineage>
        <taxon>Bacteria</taxon>
        <taxon>Pseudomonadati</taxon>
        <taxon>Pseudomonadota</taxon>
        <taxon>Alphaproteobacteria</taxon>
        <taxon>Rhodobacterales</taxon>
        <taxon>Paracoccaceae</taxon>
        <taxon>Profundibacter</taxon>
    </lineage>
</organism>
<dbReference type="KEGG" id="pamo:BAR1_15775"/>
<dbReference type="EMBL" id="CP032125">
    <property type="protein sequence ID" value="AXX99262.1"/>
    <property type="molecule type" value="Genomic_DNA"/>
</dbReference>
<sequence>MGFIRLVVLGFIAMTVVYFAISIYSRSIRREKLEDAWDADHPDGGDEAARDAYIEQGMVEYENGFRKKLIWLVYIIPTFAVAILLIVMNSN</sequence>
<proteinExistence type="predicted"/>
<gene>
    <name evidence="2" type="ORF">BAR1_15775</name>
</gene>
<name>A0A347UK84_9RHOB</name>
<keyword evidence="3" id="KW-1185">Reference proteome</keyword>
<keyword evidence="1" id="KW-1133">Transmembrane helix</keyword>
<dbReference type="RefSeq" id="WP_118943914.1">
    <property type="nucleotide sequence ID" value="NZ_CP032125.1"/>
</dbReference>
<evidence type="ECO:0000313" key="3">
    <source>
        <dbReference type="Proteomes" id="UP000261704"/>
    </source>
</evidence>
<evidence type="ECO:0000256" key="1">
    <source>
        <dbReference type="SAM" id="Phobius"/>
    </source>
</evidence>
<reference evidence="2 3" key="1">
    <citation type="submission" date="2018-09" db="EMBL/GenBank/DDBJ databases">
        <title>Profundibacter amoris BAR1 gen. nov., sp. nov., a new member of the Roseobacter clade isolated at Lokis Castle Vent Field on the Arctic Mid-Oceanic Ridge.</title>
        <authorList>
            <person name="Le Moine Bauer S."/>
            <person name="Sjoeberg A.G."/>
            <person name="L'Haridon S."/>
            <person name="Stokke R."/>
            <person name="Roalkvam I."/>
            <person name="Steen I.H."/>
            <person name="Dahle H."/>
        </authorList>
    </citation>
    <scope>NUCLEOTIDE SEQUENCE [LARGE SCALE GENOMIC DNA]</scope>
    <source>
        <strain evidence="2 3">BAR1</strain>
    </source>
</reference>
<keyword evidence="1" id="KW-0812">Transmembrane</keyword>
<dbReference type="OrthoDB" id="7632202at2"/>